<dbReference type="OrthoDB" id="3980818at2759"/>
<evidence type="ECO:0000313" key="1">
    <source>
        <dbReference type="EMBL" id="CCE78327.1"/>
    </source>
</evidence>
<reference evidence="1 2" key="1">
    <citation type="journal article" date="2012" name="G3 (Bethesda)">
        <title>Pichia sorbitophila, an interspecies yeast hybrid reveals early steps of genome resolution following polyploidization.</title>
        <authorList>
            <person name="Leh Louis V."/>
            <person name="Despons L."/>
            <person name="Friedrich A."/>
            <person name="Martin T."/>
            <person name="Durrens P."/>
            <person name="Casaregola S."/>
            <person name="Neuveglise C."/>
            <person name="Fairhead C."/>
            <person name="Marck C."/>
            <person name="Cruz J.A."/>
            <person name="Straub M.L."/>
            <person name="Kugler V."/>
            <person name="Sacerdot C."/>
            <person name="Uzunov Z."/>
            <person name="Thierry A."/>
            <person name="Weiss S."/>
            <person name="Bleykasten C."/>
            <person name="De Montigny J."/>
            <person name="Jacques N."/>
            <person name="Jung P."/>
            <person name="Lemaire M."/>
            <person name="Mallet S."/>
            <person name="Morel G."/>
            <person name="Richard G.F."/>
            <person name="Sarkar A."/>
            <person name="Savel G."/>
            <person name="Schacherer J."/>
            <person name="Seret M.L."/>
            <person name="Talla E."/>
            <person name="Samson G."/>
            <person name="Jubin C."/>
            <person name="Poulain J."/>
            <person name="Vacherie B."/>
            <person name="Barbe V."/>
            <person name="Pelletier E."/>
            <person name="Sherman D.J."/>
            <person name="Westhof E."/>
            <person name="Weissenbach J."/>
            <person name="Baret P.V."/>
            <person name="Wincker P."/>
            <person name="Gaillardin C."/>
            <person name="Dujon B."/>
            <person name="Souciet J.L."/>
        </authorList>
    </citation>
    <scope>NUCLEOTIDE SEQUENCE [LARGE SCALE GENOMIC DNA]</scope>
    <source>
        <strain evidence="2">ATCC MYA-4447 / BCRC 22081 / CBS 7064 / NBRC 10061 / NRRL Y-12695</strain>
    </source>
</reference>
<dbReference type="InterPro" id="IPR038605">
    <property type="entry name" value="Pba1_sf"/>
</dbReference>
<dbReference type="STRING" id="559304.G8YRZ0"/>
<dbReference type="GO" id="GO:0043248">
    <property type="term" value="P:proteasome assembly"/>
    <property type="evidence" value="ECO:0007669"/>
    <property type="project" value="InterPro"/>
</dbReference>
<dbReference type="Pfam" id="PF10450">
    <property type="entry name" value="POC1"/>
    <property type="match status" value="1"/>
</dbReference>
<proteinExistence type="predicted"/>
<accession>G8YRZ0</accession>
<dbReference type="HOGENOM" id="CLU_082454_0_0_1"/>
<dbReference type="Proteomes" id="UP000005222">
    <property type="component" value="Chromosome C"/>
</dbReference>
<evidence type="ECO:0000313" key="2">
    <source>
        <dbReference type="Proteomes" id="UP000005222"/>
    </source>
</evidence>
<dbReference type="InterPro" id="IPR018855">
    <property type="entry name" value="Psome_chaperone_1_fun"/>
</dbReference>
<dbReference type="OMA" id="PCQLNNN"/>
<name>G8YRZ0_PICSO</name>
<organism evidence="1 2">
    <name type="scientific">Pichia sorbitophila (strain ATCC MYA-4447 / BCRC 22081 / CBS 7064 / NBRC 10061 / NRRL Y-12695)</name>
    <name type="common">Hybrid yeast</name>
    <dbReference type="NCBI Taxonomy" id="559304"/>
    <lineage>
        <taxon>Eukaryota</taxon>
        <taxon>Fungi</taxon>
        <taxon>Dikarya</taxon>
        <taxon>Ascomycota</taxon>
        <taxon>Saccharomycotina</taxon>
        <taxon>Pichiomycetes</taxon>
        <taxon>Debaryomycetaceae</taxon>
        <taxon>Millerozyma</taxon>
    </lineage>
</organism>
<dbReference type="InParanoid" id="G8YRZ0"/>
<dbReference type="EMBL" id="FO082057">
    <property type="protein sequence ID" value="CCE78327.1"/>
    <property type="molecule type" value="Genomic_DNA"/>
</dbReference>
<dbReference type="FunCoup" id="G8YRZ0">
    <property type="interactions" value="61"/>
</dbReference>
<dbReference type="AlphaFoldDB" id="G8YRZ0"/>
<sequence>MQLKLHAKLPYHLVASKDLPKFTPTAMLFKPWNEQPSPRHIIQAESTAGLDAIPSIDINFDQTLTKVEYFVISPHNTKSLVKALPKGQKIGTIKISFPKSIVEDAAEDTFDEDEQLYTAIEEKIKANSYGSYEMEIWKNTDSIISVAVPRFKEAIVNNILARKLAEKFSNLVQSWVILSLCEIKYGDILNRLDINDINAKAKVYSSVPSLKPPHFISGISASLHAQLKKNPGTSLFSIVVRSEGNLGYERINVESLLEAGYVLAEIFGKDFDNKSYIENVTTGSKALRQGYGSSMYI</sequence>
<gene>
    <name evidence="1" type="primary">Piso0_000948</name>
    <name evidence="1" type="ORF">GNLVRS01_PISO0C07548g</name>
</gene>
<keyword evidence="2" id="KW-1185">Reference proteome</keyword>
<dbReference type="Gene3D" id="3.40.50.12120">
    <property type="entry name" value="POC1 chaperone"/>
    <property type="match status" value="1"/>
</dbReference>
<dbReference type="eggNOG" id="ENOG502RY9B">
    <property type="taxonomic scope" value="Eukaryota"/>
</dbReference>
<protein>
    <submittedName>
        <fullName evidence="1">Piso0_000948 protein</fullName>
    </submittedName>
</protein>